<sequence length="177" mass="19385">MLISLASLTLLAAAPPQDFVPRDYAPFMTFTRNPSQMGDDVTVEVGVLRGEGRLQFWFRRITIAQDERTSTIQWTDTQRCPAARDAVVASTQIAPPRVLVPGIPVRPDGSVILSLDGVEYSLRSSAHYDSYGGNDLYFTSNVDTPLANWVEGSLATLEECWSDDAPLHGDGDQPSPE</sequence>
<reference evidence="1 2" key="1">
    <citation type="submission" date="2020-11" db="EMBL/GenBank/DDBJ databases">
        <title>Erythrobacter sediminis sp. nov., a marine bacterium from a tidal flat of Garorim Bay.</title>
        <authorList>
            <person name="Kim D."/>
            <person name="Yoo Y."/>
            <person name="Kim J.-J."/>
        </authorList>
    </citation>
    <scope>NUCLEOTIDE SEQUENCE [LARGE SCALE GENOMIC DNA]</scope>
    <source>
        <strain evidence="1 2">JGD-13</strain>
    </source>
</reference>
<protein>
    <submittedName>
        <fullName evidence="1">Uncharacterized protein</fullName>
    </submittedName>
</protein>
<dbReference type="RefSeq" id="WP_197919801.1">
    <property type="nucleotide sequence ID" value="NZ_CAWPTA010000006.1"/>
</dbReference>
<organism evidence="1 2">
    <name type="scientific">Aurantiacibacter sediminis</name>
    <dbReference type="NCBI Taxonomy" id="2793064"/>
    <lineage>
        <taxon>Bacteria</taxon>
        <taxon>Pseudomonadati</taxon>
        <taxon>Pseudomonadota</taxon>
        <taxon>Alphaproteobacteria</taxon>
        <taxon>Sphingomonadales</taxon>
        <taxon>Erythrobacteraceae</taxon>
        <taxon>Aurantiacibacter</taxon>
    </lineage>
</organism>
<accession>A0ABS0MZJ0</accession>
<dbReference type="Proteomes" id="UP000602442">
    <property type="component" value="Unassembled WGS sequence"/>
</dbReference>
<dbReference type="EMBL" id="JAEANY010000001">
    <property type="protein sequence ID" value="MBH5321108.1"/>
    <property type="molecule type" value="Genomic_DNA"/>
</dbReference>
<proteinExistence type="predicted"/>
<evidence type="ECO:0000313" key="2">
    <source>
        <dbReference type="Proteomes" id="UP000602442"/>
    </source>
</evidence>
<comment type="caution">
    <text evidence="1">The sequence shown here is derived from an EMBL/GenBank/DDBJ whole genome shotgun (WGS) entry which is preliminary data.</text>
</comment>
<gene>
    <name evidence="1" type="ORF">I5L03_00750</name>
</gene>
<evidence type="ECO:0000313" key="1">
    <source>
        <dbReference type="EMBL" id="MBH5321108.1"/>
    </source>
</evidence>
<keyword evidence="2" id="KW-1185">Reference proteome</keyword>
<name>A0ABS0MZJ0_9SPHN</name>